<feature type="region of interest" description="Disordered" evidence="1">
    <location>
        <begin position="23"/>
        <end position="45"/>
    </location>
</feature>
<evidence type="ECO:0000313" key="3">
    <source>
        <dbReference type="Proteomes" id="UP000191116"/>
    </source>
</evidence>
<proteinExistence type="predicted"/>
<dbReference type="EMBL" id="FUWP01000033">
    <property type="protein sequence ID" value="SKA56281.1"/>
    <property type="molecule type" value="Genomic_DNA"/>
</dbReference>
<gene>
    <name evidence="2" type="ORF">CZ814_03724</name>
</gene>
<name>A0A1T4UV30_9GAMM</name>
<evidence type="ECO:0000256" key="1">
    <source>
        <dbReference type="SAM" id="MobiDB-lite"/>
    </source>
</evidence>
<protein>
    <recommendedName>
        <fullName evidence="4">Prophage CP4-57 regulatory protein (AlpA)</fullName>
    </recommendedName>
</protein>
<sequence>MFDYNSYPTVNISYTTENSLKVTPSHYKSKQQKQLPDSPPPAKTYAELNEQSTHLLISHVEVLEMFQITSRATIYKWRQTRGFPEPITLMPLRWLRSAVEEWKDNTSRFGKRF</sequence>
<dbReference type="AlphaFoldDB" id="A0A1T4UV30"/>
<reference evidence="2 3" key="1">
    <citation type="submission" date="2017-02" db="EMBL/GenBank/DDBJ databases">
        <authorList>
            <person name="Peterson S.W."/>
        </authorList>
    </citation>
    <scope>NUCLEOTIDE SEQUENCE [LARGE SCALE GENOMIC DNA]</scope>
    <source>
        <strain evidence="2 3">CECT 9189</strain>
    </source>
</reference>
<dbReference type="Proteomes" id="UP000191116">
    <property type="component" value="Unassembled WGS sequence"/>
</dbReference>
<organism evidence="2 3">
    <name type="scientific">Photobacterium toruni</name>
    <dbReference type="NCBI Taxonomy" id="1935446"/>
    <lineage>
        <taxon>Bacteria</taxon>
        <taxon>Pseudomonadati</taxon>
        <taxon>Pseudomonadota</taxon>
        <taxon>Gammaproteobacteria</taxon>
        <taxon>Vibrionales</taxon>
        <taxon>Vibrionaceae</taxon>
        <taxon>Photobacterium</taxon>
    </lineage>
</organism>
<evidence type="ECO:0008006" key="4">
    <source>
        <dbReference type="Google" id="ProtNLM"/>
    </source>
</evidence>
<dbReference type="OrthoDB" id="5816249at2"/>
<evidence type="ECO:0000313" key="2">
    <source>
        <dbReference type="EMBL" id="SKA56281.1"/>
    </source>
</evidence>
<accession>A0A1T4UV30</accession>
<dbReference type="RefSeq" id="WP_080176394.1">
    <property type="nucleotide sequence ID" value="NZ_AP024854.1"/>
</dbReference>